<proteinExistence type="predicted"/>
<dbReference type="Proteomes" id="UP000251088">
    <property type="component" value="Unassembled WGS sequence"/>
</dbReference>
<dbReference type="AlphaFoldDB" id="A0A2X3EN41"/>
<evidence type="ECO:0000313" key="1">
    <source>
        <dbReference type="EMBL" id="SQC38846.1"/>
    </source>
</evidence>
<protein>
    <submittedName>
        <fullName evidence="1">Phosphoserine aminotransferase</fullName>
        <ecNumber evidence="1">2.6.1.52</ecNumber>
    </submittedName>
</protein>
<dbReference type="GO" id="GO:0004648">
    <property type="term" value="F:O-phospho-L-serine:2-oxoglutarate aminotransferase activity"/>
    <property type="evidence" value="ECO:0007669"/>
    <property type="project" value="UniProtKB-EC"/>
</dbReference>
<keyword evidence="1" id="KW-0032">Aminotransferase</keyword>
<reference evidence="1 2" key="1">
    <citation type="submission" date="2018-06" db="EMBL/GenBank/DDBJ databases">
        <authorList>
            <consortium name="Pathogen Informatics"/>
            <person name="Doyle S."/>
        </authorList>
    </citation>
    <scope>NUCLEOTIDE SEQUENCE [LARGE SCALE GENOMIC DNA]</scope>
    <source>
        <strain evidence="1 2">NCTC9128</strain>
    </source>
</reference>
<evidence type="ECO:0000313" key="2">
    <source>
        <dbReference type="Proteomes" id="UP000251088"/>
    </source>
</evidence>
<dbReference type="Gene3D" id="3.90.1150.10">
    <property type="entry name" value="Aspartate Aminotransferase, domain 1"/>
    <property type="match status" value="1"/>
</dbReference>
<organism evidence="1 2">
    <name type="scientific">Klebsiella pneumoniae</name>
    <dbReference type="NCBI Taxonomy" id="573"/>
    <lineage>
        <taxon>Bacteria</taxon>
        <taxon>Pseudomonadati</taxon>
        <taxon>Pseudomonadota</taxon>
        <taxon>Gammaproteobacteria</taxon>
        <taxon>Enterobacterales</taxon>
        <taxon>Enterobacteriaceae</taxon>
        <taxon>Klebsiella/Raoultella group</taxon>
        <taxon>Klebsiella</taxon>
        <taxon>Klebsiella pneumoniae complex</taxon>
    </lineage>
</organism>
<dbReference type="EMBL" id="UAWN01000013">
    <property type="protein sequence ID" value="SQC38846.1"/>
    <property type="molecule type" value="Genomic_DNA"/>
</dbReference>
<keyword evidence="1" id="KW-0808">Transferase</keyword>
<name>A0A2X3EN41_KLEPN</name>
<sequence>MRASIYNAMPLDGVKALTDFMLDFERRHG</sequence>
<dbReference type="InterPro" id="IPR015422">
    <property type="entry name" value="PyrdxlP-dep_Trfase_small"/>
</dbReference>
<gene>
    <name evidence="1" type="primary">serC_4</name>
    <name evidence="1" type="ORF">NCTC9128_04989</name>
</gene>
<accession>A0A2X3EN41</accession>
<dbReference type="EC" id="2.6.1.52" evidence="1"/>